<dbReference type="InterPro" id="IPR000835">
    <property type="entry name" value="HTH_MarR-typ"/>
</dbReference>
<feature type="domain" description="HTH marR-type" evidence="1">
    <location>
        <begin position="23"/>
        <end position="54"/>
    </location>
</feature>
<dbReference type="InterPro" id="IPR039422">
    <property type="entry name" value="MarR/SlyA-like"/>
</dbReference>
<gene>
    <name evidence="2" type="ORF">GTW51_23395</name>
</gene>
<evidence type="ECO:0000313" key="2">
    <source>
        <dbReference type="EMBL" id="NDV89574.1"/>
    </source>
</evidence>
<reference evidence="2 3" key="1">
    <citation type="submission" date="2020-01" db="EMBL/GenBank/DDBJ databases">
        <title>Genomes of bacteria type strains.</title>
        <authorList>
            <person name="Chen J."/>
            <person name="Zhu S."/>
            <person name="Chen J."/>
        </authorList>
    </citation>
    <scope>NUCLEOTIDE SEQUENCE [LARGE SCALE GENOMIC DNA]</scope>
    <source>
        <strain evidence="2 3">KCTC 52919</strain>
    </source>
</reference>
<name>A0A6L9MNP8_9HYPH</name>
<dbReference type="GO" id="GO:0003700">
    <property type="term" value="F:DNA-binding transcription factor activity"/>
    <property type="evidence" value="ECO:0007669"/>
    <property type="project" value="InterPro"/>
</dbReference>
<dbReference type="GO" id="GO:0006950">
    <property type="term" value="P:response to stress"/>
    <property type="evidence" value="ECO:0007669"/>
    <property type="project" value="TreeGrafter"/>
</dbReference>
<protein>
    <submittedName>
        <fullName evidence="2">MarR family transcriptional regulator</fullName>
    </submittedName>
</protein>
<keyword evidence="3" id="KW-1185">Reference proteome</keyword>
<accession>A0A6L9MNP8</accession>
<dbReference type="RefSeq" id="WP_163046414.1">
    <property type="nucleotide sequence ID" value="NZ_JAAAMJ010000091.1"/>
</dbReference>
<dbReference type="EMBL" id="JAAAMJ010000091">
    <property type="protein sequence ID" value="NDV89574.1"/>
    <property type="molecule type" value="Genomic_DNA"/>
</dbReference>
<dbReference type="Gene3D" id="1.10.10.10">
    <property type="entry name" value="Winged helix-like DNA-binding domain superfamily/Winged helix DNA-binding domain"/>
    <property type="match status" value="1"/>
</dbReference>
<dbReference type="Proteomes" id="UP000476332">
    <property type="component" value="Unassembled WGS sequence"/>
</dbReference>
<comment type="caution">
    <text evidence="2">The sequence shown here is derived from an EMBL/GenBank/DDBJ whole genome shotgun (WGS) entry which is preliminary data.</text>
</comment>
<dbReference type="SUPFAM" id="SSF46785">
    <property type="entry name" value="Winged helix' DNA-binding domain"/>
    <property type="match status" value="1"/>
</dbReference>
<dbReference type="InterPro" id="IPR036390">
    <property type="entry name" value="WH_DNA-bd_sf"/>
</dbReference>
<sequence length="109" mass="12496">MGQFSMEKPLLPGSALSGNQHDILQIRPSTISKTVDHLVARGLVERTRDPDDARLTVICITPSGTEMQRRIKEVWQAVEGDFQQMHDWNRVEGDLRLVEEILRKWRSSS</sequence>
<evidence type="ECO:0000313" key="3">
    <source>
        <dbReference type="Proteomes" id="UP000476332"/>
    </source>
</evidence>
<dbReference type="AlphaFoldDB" id="A0A6L9MNP8"/>
<dbReference type="PANTHER" id="PTHR33164:SF57">
    <property type="entry name" value="MARR-FAMILY TRANSCRIPTIONAL REGULATOR"/>
    <property type="match status" value="1"/>
</dbReference>
<dbReference type="PANTHER" id="PTHR33164">
    <property type="entry name" value="TRANSCRIPTIONAL REGULATOR, MARR FAMILY"/>
    <property type="match status" value="1"/>
</dbReference>
<organism evidence="2 3">
    <name type="scientific">Aurantimonas aggregata</name>
    <dbReference type="NCBI Taxonomy" id="2047720"/>
    <lineage>
        <taxon>Bacteria</taxon>
        <taxon>Pseudomonadati</taxon>
        <taxon>Pseudomonadota</taxon>
        <taxon>Alphaproteobacteria</taxon>
        <taxon>Hyphomicrobiales</taxon>
        <taxon>Aurantimonadaceae</taxon>
        <taxon>Aurantimonas</taxon>
    </lineage>
</organism>
<dbReference type="Pfam" id="PF12802">
    <property type="entry name" value="MarR_2"/>
    <property type="match status" value="1"/>
</dbReference>
<evidence type="ECO:0000259" key="1">
    <source>
        <dbReference type="Pfam" id="PF12802"/>
    </source>
</evidence>
<dbReference type="InterPro" id="IPR036388">
    <property type="entry name" value="WH-like_DNA-bd_sf"/>
</dbReference>
<proteinExistence type="predicted"/>